<dbReference type="GO" id="GO:0016853">
    <property type="term" value="F:isomerase activity"/>
    <property type="evidence" value="ECO:0007669"/>
    <property type="project" value="UniProtKB-KW"/>
</dbReference>
<proteinExistence type="inferred from homology"/>
<dbReference type="Proteomes" id="UP000282971">
    <property type="component" value="Unassembled WGS sequence"/>
</dbReference>
<evidence type="ECO:0000256" key="4">
    <source>
        <dbReference type="RuleBase" id="RU003707"/>
    </source>
</evidence>
<dbReference type="GO" id="GO:0016829">
    <property type="term" value="F:lyase activity"/>
    <property type="evidence" value="ECO:0007669"/>
    <property type="project" value="UniProtKB-KW"/>
</dbReference>
<keyword evidence="1" id="KW-0413">Isomerase</keyword>
<dbReference type="AlphaFoldDB" id="A0A437MAV0"/>
<keyword evidence="2" id="KW-0456">Lyase</keyword>
<dbReference type="OrthoDB" id="9771883at2"/>
<comment type="caution">
    <text evidence="5">The sequence shown here is derived from an EMBL/GenBank/DDBJ whole genome shotgun (WGS) entry which is preliminary data.</text>
</comment>
<keyword evidence="6" id="KW-1185">Reference proteome</keyword>
<protein>
    <recommendedName>
        <fullName evidence="7">3-hydroxyacyl-CoA dehydrogenase</fullName>
    </recommendedName>
</protein>
<sequence length="375" mass="39424">MQATDVTTIDRDGDVAIVTIDYPPVNVLSAAVRQGISGALAELSADDAVKAVVLICAGKTFFAGADITEFGKPLAEPTIRQLEEIIEDTPKPVIAAMHGTALGGGFELGLSAHYRVAAASAKMGLPEVKLGLLPGAGGTQRLPRVVGVAKALELMTVGDPVTAEQAASMGLVDQVVDGDLRATAIAFAKSKIGAPLERIRDRSVTVDPAQIAAFREANADRFRNLDAPEAIIKTVEASALPFAEGMDRERDLFRELMAGPQSAALRYVFFAERQAAKAEPLPADAVDRLTAAKDTELALINEGAKLLDEGLAPRALEVDALAVKALGWPSYLGGPLYLADKQGLPTIIKRMRADGIEPSPLIERLAAEGKGFTQA</sequence>
<accession>A0A437MAV0</accession>
<reference evidence="5 6" key="1">
    <citation type="submission" date="2019-01" db="EMBL/GenBank/DDBJ databases">
        <authorList>
            <person name="Chen W.-M."/>
        </authorList>
    </citation>
    <scope>NUCLEOTIDE SEQUENCE [LARGE SCALE GENOMIC DNA]</scope>
    <source>
        <strain evidence="5 6">CCP-7</strain>
    </source>
</reference>
<evidence type="ECO:0008006" key="7">
    <source>
        <dbReference type="Google" id="ProtNLM"/>
    </source>
</evidence>
<dbReference type="RefSeq" id="WP_127744352.1">
    <property type="nucleotide sequence ID" value="NZ_SACN01000001.1"/>
</dbReference>
<evidence type="ECO:0000313" key="5">
    <source>
        <dbReference type="EMBL" id="RVT94777.1"/>
    </source>
</evidence>
<keyword evidence="3" id="KW-0511">Multifunctional enzyme</keyword>
<dbReference type="PANTHER" id="PTHR23309">
    <property type="entry name" value="3-HYDROXYACYL-COA DEHYROGENASE"/>
    <property type="match status" value="1"/>
</dbReference>
<evidence type="ECO:0000256" key="1">
    <source>
        <dbReference type="ARBA" id="ARBA00023235"/>
    </source>
</evidence>
<dbReference type="InterPro" id="IPR013328">
    <property type="entry name" value="6PGD_dom2"/>
</dbReference>
<dbReference type="EMBL" id="SACN01000001">
    <property type="protein sequence ID" value="RVT94777.1"/>
    <property type="molecule type" value="Genomic_DNA"/>
</dbReference>
<evidence type="ECO:0000313" key="6">
    <source>
        <dbReference type="Proteomes" id="UP000282971"/>
    </source>
</evidence>
<evidence type="ECO:0000256" key="3">
    <source>
        <dbReference type="ARBA" id="ARBA00023268"/>
    </source>
</evidence>
<dbReference type="InterPro" id="IPR001753">
    <property type="entry name" value="Enoyl-CoA_hydra/iso"/>
</dbReference>
<comment type="similarity">
    <text evidence="4">Belongs to the enoyl-CoA hydratase/isomerase family.</text>
</comment>
<dbReference type="InterPro" id="IPR018376">
    <property type="entry name" value="Enoyl-CoA_hyd/isom_CS"/>
</dbReference>
<dbReference type="Gene3D" id="3.90.226.10">
    <property type="entry name" value="2-enoyl-CoA Hydratase, Chain A, domain 1"/>
    <property type="match status" value="1"/>
</dbReference>
<evidence type="ECO:0000256" key="2">
    <source>
        <dbReference type="ARBA" id="ARBA00023239"/>
    </source>
</evidence>
<name>A0A437MAV0_9SPHN</name>
<dbReference type="CDD" id="cd06558">
    <property type="entry name" value="crotonase-like"/>
    <property type="match status" value="1"/>
</dbReference>
<dbReference type="Gene3D" id="1.10.1040.10">
    <property type="entry name" value="N-(1-d-carboxylethyl)-l-norvaline Dehydrogenase, domain 2"/>
    <property type="match status" value="1"/>
</dbReference>
<dbReference type="SUPFAM" id="SSF52096">
    <property type="entry name" value="ClpP/crotonase"/>
    <property type="match status" value="1"/>
</dbReference>
<dbReference type="PROSITE" id="PS00166">
    <property type="entry name" value="ENOYL_COA_HYDRATASE"/>
    <property type="match status" value="1"/>
</dbReference>
<organism evidence="5 6">
    <name type="scientific">Sphingomonas crocodyli</name>
    <dbReference type="NCBI Taxonomy" id="1979270"/>
    <lineage>
        <taxon>Bacteria</taxon>
        <taxon>Pseudomonadati</taxon>
        <taxon>Pseudomonadota</taxon>
        <taxon>Alphaproteobacteria</taxon>
        <taxon>Sphingomonadales</taxon>
        <taxon>Sphingomonadaceae</taxon>
        <taxon>Sphingomonas</taxon>
    </lineage>
</organism>
<dbReference type="InterPro" id="IPR008927">
    <property type="entry name" value="6-PGluconate_DH-like_C_sf"/>
</dbReference>
<dbReference type="SUPFAM" id="SSF48179">
    <property type="entry name" value="6-phosphogluconate dehydrogenase C-terminal domain-like"/>
    <property type="match status" value="1"/>
</dbReference>
<gene>
    <name evidence="5" type="ORF">EOD43_13405</name>
</gene>
<dbReference type="Pfam" id="PF00378">
    <property type="entry name" value="ECH_1"/>
    <property type="match status" value="1"/>
</dbReference>
<dbReference type="InterPro" id="IPR029045">
    <property type="entry name" value="ClpP/crotonase-like_dom_sf"/>
</dbReference>